<dbReference type="AlphaFoldDB" id="A0A1S1V3S4"/>
<dbReference type="HAMAP" id="MF_00386">
    <property type="entry name" value="UPF0161_YidD"/>
    <property type="match status" value="1"/>
</dbReference>
<dbReference type="Pfam" id="PF01809">
    <property type="entry name" value="YidD"/>
    <property type="match status" value="1"/>
</dbReference>
<dbReference type="GO" id="GO:0005886">
    <property type="term" value="C:plasma membrane"/>
    <property type="evidence" value="ECO:0007669"/>
    <property type="project" value="UniProtKB-SubCell"/>
</dbReference>
<reference evidence="2 3" key="1">
    <citation type="submission" date="2016-09" db="EMBL/GenBank/DDBJ databases">
        <title>Genome sequence of Eubacterium angustum.</title>
        <authorList>
            <person name="Poehlein A."/>
            <person name="Daniel R."/>
        </authorList>
    </citation>
    <scope>NUCLEOTIDE SEQUENCE [LARGE SCALE GENOMIC DNA]</scope>
    <source>
        <strain evidence="2 3">DSM 1989</strain>
    </source>
</reference>
<evidence type="ECO:0000313" key="3">
    <source>
        <dbReference type="Proteomes" id="UP000180254"/>
    </source>
</evidence>
<comment type="function">
    <text evidence="1">Could be involved in insertion of integral membrane proteins into the membrane.</text>
</comment>
<dbReference type="SMART" id="SM01234">
    <property type="entry name" value="Haemolytic"/>
    <property type="match status" value="1"/>
</dbReference>
<organism evidence="2 3">
    <name type="scientific">Andreesenia angusta</name>
    <dbReference type="NCBI Taxonomy" id="39480"/>
    <lineage>
        <taxon>Bacteria</taxon>
        <taxon>Bacillati</taxon>
        <taxon>Bacillota</taxon>
        <taxon>Tissierellia</taxon>
        <taxon>Tissierellales</taxon>
        <taxon>Gottschalkiaceae</taxon>
        <taxon>Andreesenia</taxon>
    </lineage>
</organism>
<comment type="caution">
    <text evidence="2">The sequence shown here is derived from an EMBL/GenBank/DDBJ whole genome shotgun (WGS) entry which is preliminary data.</text>
</comment>
<dbReference type="InterPro" id="IPR002696">
    <property type="entry name" value="Membr_insert_effic_factor_YidD"/>
</dbReference>
<keyword evidence="1" id="KW-0472">Membrane</keyword>
<dbReference type="OrthoDB" id="9801753at2"/>
<evidence type="ECO:0000313" key="2">
    <source>
        <dbReference type="EMBL" id="OHW61303.1"/>
    </source>
</evidence>
<keyword evidence="3" id="KW-1185">Reference proteome</keyword>
<evidence type="ECO:0000256" key="1">
    <source>
        <dbReference type="HAMAP-Rule" id="MF_00386"/>
    </source>
</evidence>
<dbReference type="NCBIfam" id="TIGR00278">
    <property type="entry name" value="membrane protein insertion efficiency factor YidD"/>
    <property type="match status" value="1"/>
</dbReference>
<proteinExistence type="inferred from homology"/>
<gene>
    <name evidence="2" type="ORF">EUAN_23400</name>
</gene>
<comment type="similarity">
    <text evidence="1">Belongs to the UPF0161 family.</text>
</comment>
<dbReference type="PANTHER" id="PTHR33383:SF1">
    <property type="entry name" value="MEMBRANE PROTEIN INSERTION EFFICIENCY FACTOR-RELATED"/>
    <property type="match status" value="1"/>
</dbReference>
<comment type="subcellular location">
    <subcellularLocation>
        <location evidence="1">Cell membrane</location>
        <topology evidence="1">Peripheral membrane protein</topology>
        <orientation evidence="1">Cytoplasmic side</orientation>
    </subcellularLocation>
</comment>
<keyword evidence="1" id="KW-1003">Cell membrane</keyword>
<dbReference type="EMBL" id="MKIE01000017">
    <property type="protein sequence ID" value="OHW61303.1"/>
    <property type="molecule type" value="Genomic_DNA"/>
</dbReference>
<sequence length="69" mass="7876">MKRLLVLIIRIYQKFISPLTPDACIYYPTCSEYSLQAINKYGAFKGGFKSVKRILRCHPFGKGGHDPLL</sequence>
<protein>
    <recommendedName>
        <fullName evidence="1">Putative membrane protein insertion efficiency factor</fullName>
    </recommendedName>
</protein>
<dbReference type="RefSeq" id="WP_071064655.1">
    <property type="nucleotide sequence ID" value="NZ_MKIE01000017.1"/>
</dbReference>
<dbReference type="STRING" id="39480.EUAN_23400"/>
<dbReference type="PANTHER" id="PTHR33383">
    <property type="entry name" value="MEMBRANE PROTEIN INSERTION EFFICIENCY FACTOR-RELATED"/>
    <property type="match status" value="1"/>
</dbReference>
<accession>A0A1S1V3S4</accession>
<dbReference type="Proteomes" id="UP000180254">
    <property type="component" value="Unassembled WGS sequence"/>
</dbReference>
<name>A0A1S1V3S4_9FIRM</name>